<dbReference type="EMBL" id="WJXA01000001">
    <property type="protein sequence ID" value="KAF7152303.1"/>
    <property type="molecule type" value="Genomic_DNA"/>
</dbReference>
<evidence type="ECO:0000256" key="1">
    <source>
        <dbReference type="SAM" id="MobiDB-lite"/>
    </source>
</evidence>
<organism evidence="2 3">
    <name type="scientific">Rhododendron simsii</name>
    <name type="common">Sims's rhododendron</name>
    <dbReference type="NCBI Taxonomy" id="118357"/>
    <lineage>
        <taxon>Eukaryota</taxon>
        <taxon>Viridiplantae</taxon>
        <taxon>Streptophyta</taxon>
        <taxon>Embryophyta</taxon>
        <taxon>Tracheophyta</taxon>
        <taxon>Spermatophyta</taxon>
        <taxon>Magnoliopsida</taxon>
        <taxon>eudicotyledons</taxon>
        <taxon>Gunneridae</taxon>
        <taxon>Pentapetalae</taxon>
        <taxon>asterids</taxon>
        <taxon>Ericales</taxon>
        <taxon>Ericaceae</taxon>
        <taxon>Ericoideae</taxon>
        <taxon>Rhodoreae</taxon>
        <taxon>Rhododendron</taxon>
    </lineage>
</organism>
<feature type="region of interest" description="Disordered" evidence="1">
    <location>
        <begin position="102"/>
        <end position="126"/>
    </location>
</feature>
<evidence type="ECO:0000313" key="2">
    <source>
        <dbReference type="EMBL" id="KAF7152303.1"/>
    </source>
</evidence>
<reference evidence="2" key="1">
    <citation type="submission" date="2019-11" db="EMBL/GenBank/DDBJ databases">
        <authorList>
            <person name="Liu Y."/>
            <person name="Hou J."/>
            <person name="Li T.-Q."/>
            <person name="Guan C.-H."/>
            <person name="Wu X."/>
            <person name="Wu H.-Z."/>
            <person name="Ling F."/>
            <person name="Zhang R."/>
            <person name="Shi X.-G."/>
            <person name="Ren J.-P."/>
            <person name="Chen E.-F."/>
            <person name="Sun J.-M."/>
        </authorList>
    </citation>
    <scope>NUCLEOTIDE SEQUENCE</scope>
    <source>
        <strain evidence="2">Adult_tree_wgs_1</strain>
        <tissue evidence="2">Leaves</tissue>
    </source>
</reference>
<comment type="caution">
    <text evidence="2">The sequence shown here is derived from an EMBL/GenBank/DDBJ whole genome shotgun (WGS) entry which is preliminary data.</text>
</comment>
<gene>
    <name evidence="2" type="ORF">RHSIM_Rhsim01G0177100</name>
</gene>
<evidence type="ECO:0000313" key="3">
    <source>
        <dbReference type="Proteomes" id="UP000626092"/>
    </source>
</evidence>
<proteinExistence type="predicted"/>
<accession>A0A834HE38</accession>
<keyword evidence="3" id="KW-1185">Reference proteome</keyword>
<dbReference type="Proteomes" id="UP000626092">
    <property type="component" value="Unassembled WGS sequence"/>
</dbReference>
<name>A0A834HE38_RHOSS</name>
<dbReference type="AlphaFoldDB" id="A0A834HE38"/>
<protein>
    <submittedName>
        <fullName evidence="2">Uncharacterized protein</fullName>
    </submittedName>
</protein>
<sequence length="322" mass="35041">MSSSSDSITIDEWGPFRVKGNHAQHVDQASHERRVQYRAKEVLTGEISRIEEYFGYYTKEQKKSILKKRAKSNCLVWFKAFKMIEEQPEGMKELEKKAKENPPIPIRHHIPSEGSYNAKPPSPGCASSVPIDISSPAIAELHIEGPTESHTEGMVEPPLAIYPSAVGPSQRKHKDPLDVSTKHPCLDLNDMASALLSPDPDPFMELAGLPDLGNPPGRHTACTFPVPVTSSDAFISTTFHSHCASTVDGVLVPISANTVTYGLRTMLPTFDGVPVPISAASLRYGHCRPPNKAILGSRCPPTSNLVRDLNSIAVVAAPVQPQ</sequence>